<accession>A0ACC0BLX5</accession>
<name>A0ACC0BLX5_CATRO</name>
<proteinExistence type="predicted"/>
<protein>
    <submittedName>
        <fullName evidence="1">Uncharacterized protein</fullName>
    </submittedName>
</protein>
<reference evidence="2" key="1">
    <citation type="journal article" date="2023" name="Nat. Plants">
        <title>Single-cell RNA sequencing provides a high-resolution roadmap for understanding the multicellular compartmentation of specialized metabolism.</title>
        <authorList>
            <person name="Sun S."/>
            <person name="Shen X."/>
            <person name="Li Y."/>
            <person name="Li Y."/>
            <person name="Wang S."/>
            <person name="Li R."/>
            <person name="Zhang H."/>
            <person name="Shen G."/>
            <person name="Guo B."/>
            <person name="Wei J."/>
            <person name="Xu J."/>
            <person name="St-Pierre B."/>
            <person name="Chen S."/>
            <person name="Sun C."/>
        </authorList>
    </citation>
    <scope>NUCLEOTIDE SEQUENCE [LARGE SCALE GENOMIC DNA]</scope>
</reference>
<evidence type="ECO:0000313" key="2">
    <source>
        <dbReference type="Proteomes" id="UP001060085"/>
    </source>
</evidence>
<gene>
    <name evidence="1" type="ORF">M9H77_14024</name>
</gene>
<dbReference type="EMBL" id="CM044703">
    <property type="protein sequence ID" value="KAI5673660.1"/>
    <property type="molecule type" value="Genomic_DNA"/>
</dbReference>
<organism evidence="1 2">
    <name type="scientific">Catharanthus roseus</name>
    <name type="common">Madagascar periwinkle</name>
    <name type="synonym">Vinca rosea</name>
    <dbReference type="NCBI Taxonomy" id="4058"/>
    <lineage>
        <taxon>Eukaryota</taxon>
        <taxon>Viridiplantae</taxon>
        <taxon>Streptophyta</taxon>
        <taxon>Embryophyta</taxon>
        <taxon>Tracheophyta</taxon>
        <taxon>Spermatophyta</taxon>
        <taxon>Magnoliopsida</taxon>
        <taxon>eudicotyledons</taxon>
        <taxon>Gunneridae</taxon>
        <taxon>Pentapetalae</taxon>
        <taxon>asterids</taxon>
        <taxon>lamiids</taxon>
        <taxon>Gentianales</taxon>
        <taxon>Apocynaceae</taxon>
        <taxon>Rauvolfioideae</taxon>
        <taxon>Vinceae</taxon>
        <taxon>Catharanthinae</taxon>
        <taxon>Catharanthus</taxon>
    </lineage>
</organism>
<evidence type="ECO:0000313" key="1">
    <source>
        <dbReference type="EMBL" id="KAI5673660.1"/>
    </source>
</evidence>
<dbReference type="Proteomes" id="UP001060085">
    <property type="component" value="Linkage Group LG03"/>
</dbReference>
<comment type="caution">
    <text evidence="1">The sequence shown here is derived from an EMBL/GenBank/DDBJ whole genome shotgun (WGS) entry which is preliminary data.</text>
</comment>
<keyword evidence="2" id="KW-1185">Reference proteome</keyword>
<sequence length="175" mass="20330">MRGNITNLSMEHRDQSNIGGHVTSHTQWGYGNFSLHSRTVEHNSYDCYEGYRIGSKNGYNGTFCKRVPRNEVKNGENYVKIDESSHKRKGDAERYHDSYDHYDHSYGSKDMYIEHNDKSQPIKTGRLMRQALRNRFGVGNHEGQRQGQTKEKFMESSMSEKSTKVNETFTSSRFS</sequence>